<dbReference type="GO" id="GO:0000166">
    <property type="term" value="F:nucleotide binding"/>
    <property type="evidence" value="ECO:0007669"/>
    <property type="project" value="InterPro"/>
</dbReference>
<dbReference type="InterPro" id="IPR051450">
    <property type="entry name" value="Gfo/Idh/MocA_Oxidoreductases"/>
</dbReference>
<feature type="domain" description="Gfo/Idh/MocA-like oxidoreductase N-terminal" evidence="2">
    <location>
        <begin position="51"/>
        <end position="170"/>
    </location>
</feature>
<dbReference type="InterPro" id="IPR036291">
    <property type="entry name" value="NAD(P)-bd_dom_sf"/>
</dbReference>
<evidence type="ECO:0000256" key="1">
    <source>
        <dbReference type="SAM" id="SignalP"/>
    </source>
</evidence>
<dbReference type="Proteomes" id="UP000251993">
    <property type="component" value="Chromosome"/>
</dbReference>
<dbReference type="Gene3D" id="3.30.360.10">
    <property type="entry name" value="Dihydrodipicolinate Reductase, domain 2"/>
    <property type="match status" value="1"/>
</dbReference>
<dbReference type="PANTHER" id="PTHR43377">
    <property type="entry name" value="BILIVERDIN REDUCTASE A"/>
    <property type="match status" value="1"/>
</dbReference>
<dbReference type="PROSITE" id="PS51318">
    <property type="entry name" value="TAT"/>
    <property type="match status" value="1"/>
</dbReference>
<gene>
    <name evidence="4" type="ORF">DR864_06810</name>
</gene>
<feature type="chain" id="PRO_5016782188" evidence="1">
    <location>
        <begin position="29"/>
        <end position="461"/>
    </location>
</feature>
<dbReference type="SUPFAM" id="SSF51735">
    <property type="entry name" value="NAD(P)-binding Rossmann-fold domains"/>
    <property type="match status" value="1"/>
</dbReference>
<evidence type="ECO:0000259" key="3">
    <source>
        <dbReference type="Pfam" id="PF02894"/>
    </source>
</evidence>
<dbReference type="RefSeq" id="WP_114066245.1">
    <property type="nucleotide sequence ID" value="NZ_CP030850.1"/>
</dbReference>
<dbReference type="KEGG" id="run:DR864_06810"/>
<dbReference type="AlphaFoldDB" id="A0A344TFN9"/>
<dbReference type="Pfam" id="PF01408">
    <property type="entry name" value="GFO_IDH_MocA"/>
    <property type="match status" value="1"/>
</dbReference>
<dbReference type="EMBL" id="CP030850">
    <property type="protein sequence ID" value="AXE17460.1"/>
    <property type="molecule type" value="Genomic_DNA"/>
</dbReference>
<evidence type="ECO:0000313" key="5">
    <source>
        <dbReference type="Proteomes" id="UP000251993"/>
    </source>
</evidence>
<dbReference type="InterPro" id="IPR000683">
    <property type="entry name" value="Gfo/Idh/MocA-like_OxRdtase_N"/>
</dbReference>
<dbReference type="InterPro" id="IPR019546">
    <property type="entry name" value="TAT_signal_bac_arc"/>
</dbReference>
<feature type="signal peptide" evidence="1">
    <location>
        <begin position="1"/>
        <end position="28"/>
    </location>
</feature>
<dbReference type="InterPro" id="IPR006311">
    <property type="entry name" value="TAT_signal"/>
</dbReference>
<reference evidence="4 5" key="1">
    <citation type="submission" date="2018-07" db="EMBL/GenBank/DDBJ databases">
        <title>Genome sequencing of Runella.</title>
        <authorList>
            <person name="Baek M.-G."/>
            <person name="Yi H."/>
        </authorList>
    </citation>
    <scope>NUCLEOTIDE SEQUENCE [LARGE SCALE GENOMIC DNA]</scope>
    <source>
        <strain evidence="4 5">HYN0085</strain>
    </source>
</reference>
<organism evidence="4 5">
    <name type="scientific">Runella rosea</name>
    <dbReference type="NCBI Taxonomy" id="2259595"/>
    <lineage>
        <taxon>Bacteria</taxon>
        <taxon>Pseudomonadati</taxon>
        <taxon>Bacteroidota</taxon>
        <taxon>Cytophagia</taxon>
        <taxon>Cytophagales</taxon>
        <taxon>Spirosomataceae</taxon>
        <taxon>Runella</taxon>
    </lineage>
</organism>
<evidence type="ECO:0000313" key="4">
    <source>
        <dbReference type="EMBL" id="AXE17460.1"/>
    </source>
</evidence>
<name>A0A344TFN9_9BACT</name>
<dbReference type="SUPFAM" id="SSF55347">
    <property type="entry name" value="Glyceraldehyde-3-phosphate dehydrogenase-like, C-terminal domain"/>
    <property type="match status" value="1"/>
</dbReference>
<feature type="domain" description="Gfo/Idh/MocA-like oxidoreductase C-terminal" evidence="3">
    <location>
        <begin position="184"/>
        <end position="456"/>
    </location>
</feature>
<dbReference type="InterPro" id="IPR004104">
    <property type="entry name" value="Gfo/Idh/MocA-like_OxRdtase_C"/>
</dbReference>
<keyword evidence="5" id="KW-1185">Reference proteome</keyword>
<dbReference type="PANTHER" id="PTHR43377:SF2">
    <property type="entry name" value="BINDING ROSSMANN FOLD OXIDOREDUCTASE, PUTATIVE (AFU_ORTHOLOGUE AFUA_4G00560)-RELATED"/>
    <property type="match status" value="1"/>
</dbReference>
<accession>A0A344TFN9</accession>
<protein>
    <submittedName>
        <fullName evidence="4">Gfo/Idh/MocA family oxidoreductase</fullName>
    </submittedName>
</protein>
<sequence>MPTLNRRDVLKTLGLTAGAAALTPTAQANEIREITFPENPDYIPLAQPITAIVLGAGNRGNVYGRYAVAYPNDVKMVGVAEPNEFRNERFAKTHGIESAHRFKTWEDVFKVPKFADAVIISTPDTLHYGPAMKALEMGYHILLEKPISPSMQECLDILAATKKSKSIIAVCHVLRYTAYFRKLKELCASGTLGEMISINHLEGIEHVHMAHSYVRGNWHESEKTNPLILAKSSHDLDIMRWIANTPAKTVSAYGNLKWFKLENAPAGSTERCVEGCKVERECPFSAIKVYYEQKKRIHVLDVPEDPSLQGPAILERLKTSNYGRCVYRMNNDQPDHYTSIFQFGNGILATFGLEAFTAWEARKTRVMFSMGEIEGDNDLIKVTDFRTKEVTIWKASAQKEFNNSGHGGGDHGLMQNFVQAVAQNNRALLTSTIDASIESHVMGFMAEASRKSGKSMDIKLG</sequence>
<evidence type="ECO:0000259" key="2">
    <source>
        <dbReference type="Pfam" id="PF01408"/>
    </source>
</evidence>
<keyword evidence="1" id="KW-0732">Signal</keyword>
<dbReference type="OrthoDB" id="9781031at2"/>
<dbReference type="Gene3D" id="3.40.50.720">
    <property type="entry name" value="NAD(P)-binding Rossmann-like Domain"/>
    <property type="match status" value="1"/>
</dbReference>
<dbReference type="NCBIfam" id="TIGR01409">
    <property type="entry name" value="TAT_signal_seq"/>
    <property type="match status" value="1"/>
</dbReference>
<proteinExistence type="predicted"/>
<dbReference type="Pfam" id="PF02894">
    <property type="entry name" value="GFO_IDH_MocA_C"/>
    <property type="match status" value="1"/>
</dbReference>